<proteinExistence type="predicted"/>
<keyword evidence="1" id="KW-0732">Signal</keyword>
<dbReference type="PANTHER" id="PTHR34606">
    <property type="entry name" value="BON DOMAIN-CONTAINING PROTEIN"/>
    <property type="match status" value="1"/>
</dbReference>
<dbReference type="InterPro" id="IPR014004">
    <property type="entry name" value="Transpt-assoc_nodulatn_dom_bac"/>
</dbReference>
<dbReference type="EMBL" id="NWBU01000007">
    <property type="protein sequence ID" value="PTQ11591.1"/>
    <property type="molecule type" value="Genomic_DNA"/>
</dbReference>
<sequence length="216" mass="23827">MKSDAQLQSDVMEELEWEPSVDHSHIGVSANDGIVTLSGSVKSYAEKLAAEKAARRVRDVRGIAEEIQVRFPSDPKTSDPEIAKRILDVLAWDVTIPDDRISVKVEHGWVTLSGTVDWNYQKETAKKDASKIHGVVGISNLIEVRQLPTSRDIRDRIMSAFRRSANLDANSISVATDGGTVKLSGQVHAWHERQIAERAAWAAPGVNRVEDNIVVV</sequence>
<dbReference type="OrthoDB" id="870892at2"/>
<comment type="caution">
    <text evidence="3">The sequence shown here is derived from an EMBL/GenBank/DDBJ whole genome shotgun (WGS) entry which is preliminary data.</text>
</comment>
<accession>A0A2T5FYJ2</accession>
<feature type="domain" description="BON" evidence="2">
    <location>
        <begin position="3"/>
        <end position="71"/>
    </location>
</feature>
<keyword evidence="4" id="KW-1185">Reference proteome</keyword>
<dbReference type="RefSeq" id="WP_107967584.1">
    <property type="nucleotide sequence ID" value="NZ_NWBU01000007.1"/>
</dbReference>
<keyword evidence="3" id="KW-0808">Transferase</keyword>
<evidence type="ECO:0000259" key="2">
    <source>
        <dbReference type="PROSITE" id="PS50914"/>
    </source>
</evidence>
<evidence type="ECO:0000313" key="4">
    <source>
        <dbReference type="Proteomes" id="UP000244162"/>
    </source>
</evidence>
<reference evidence="3 4" key="1">
    <citation type="submission" date="2017-09" db="EMBL/GenBank/DDBJ databases">
        <title>Sphingomonas panjinensis sp.nov., isolated from oil-contaminated soil.</title>
        <authorList>
            <person name="Wang L."/>
            <person name="Chen L."/>
        </authorList>
    </citation>
    <scope>NUCLEOTIDE SEQUENCE [LARGE SCALE GENOMIC DNA]</scope>
    <source>
        <strain evidence="3 4">FW-11</strain>
    </source>
</reference>
<dbReference type="SMART" id="SM00749">
    <property type="entry name" value="BON"/>
    <property type="match status" value="3"/>
</dbReference>
<dbReference type="AlphaFoldDB" id="A0A2T5FYJ2"/>
<dbReference type="PANTHER" id="PTHR34606:SF4">
    <property type="entry name" value="OUTER MEMBRANE LIPOPROTEIN DOLP"/>
    <property type="match status" value="1"/>
</dbReference>
<organism evidence="3 4">
    <name type="scientific">Sphingomonas oleivorans</name>
    <dbReference type="NCBI Taxonomy" id="1735121"/>
    <lineage>
        <taxon>Bacteria</taxon>
        <taxon>Pseudomonadati</taxon>
        <taxon>Pseudomonadota</taxon>
        <taxon>Alphaproteobacteria</taxon>
        <taxon>Sphingomonadales</taxon>
        <taxon>Sphingomonadaceae</taxon>
        <taxon>Sphingomonas</taxon>
    </lineage>
</organism>
<evidence type="ECO:0000256" key="1">
    <source>
        <dbReference type="ARBA" id="ARBA00022729"/>
    </source>
</evidence>
<dbReference type="Pfam" id="PF04972">
    <property type="entry name" value="BON"/>
    <property type="match status" value="3"/>
</dbReference>
<name>A0A2T5FYJ2_9SPHN</name>
<dbReference type="GO" id="GO:0008483">
    <property type="term" value="F:transaminase activity"/>
    <property type="evidence" value="ECO:0007669"/>
    <property type="project" value="UniProtKB-KW"/>
</dbReference>
<feature type="domain" description="BON" evidence="2">
    <location>
        <begin position="78"/>
        <end position="146"/>
    </location>
</feature>
<keyword evidence="3" id="KW-0032">Aminotransferase</keyword>
<dbReference type="Proteomes" id="UP000244162">
    <property type="component" value="Unassembled WGS sequence"/>
</dbReference>
<gene>
    <name evidence="3" type="ORF">CLG96_09185</name>
</gene>
<dbReference type="InterPro" id="IPR051686">
    <property type="entry name" value="Lipoprotein_DolP"/>
</dbReference>
<protein>
    <submittedName>
        <fullName evidence="3">Ornithine aminotransferase</fullName>
    </submittedName>
</protein>
<feature type="domain" description="BON" evidence="2">
    <location>
        <begin position="149"/>
        <end position="216"/>
    </location>
</feature>
<evidence type="ECO:0000313" key="3">
    <source>
        <dbReference type="EMBL" id="PTQ11591.1"/>
    </source>
</evidence>
<dbReference type="Gene3D" id="3.30.1340.30">
    <property type="match status" value="3"/>
</dbReference>
<dbReference type="InterPro" id="IPR007055">
    <property type="entry name" value="BON_dom"/>
</dbReference>
<dbReference type="PROSITE" id="PS50914">
    <property type="entry name" value="BON"/>
    <property type="match status" value="3"/>
</dbReference>